<dbReference type="InterPro" id="IPR025392">
    <property type="entry name" value="DUF4124"/>
</dbReference>
<sequence length="198" mass="23164">MRVRGFTPVLLLWLMAAVGPWPQAAAQGIFQWVDEHGRMIYSDRPPPEQMYREIGRALDPSEAEAEAARERAREWRRLADALAEERRQRDERAAARAPSWPEPPVAAPLPERSVEIRYYPWPVYRPHWPGGRWPPKHHSPHVRYPAPEDPTLRGSAPGFVQHRRPPEFVQHRRASEFVQRGRASEFRSTSPWPPERRR</sequence>
<dbReference type="RefSeq" id="WP_006748214.1">
    <property type="nucleotide sequence ID" value="NZ_CP007029.1"/>
</dbReference>
<evidence type="ECO:0000256" key="1">
    <source>
        <dbReference type="SAM" id="MobiDB-lite"/>
    </source>
</evidence>
<feature type="signal peptide" evidence="2">
    <location>
        <begin position="1"/>
        <end position="25"/>
    </location>
</feature>
<dbReference type="Pfam" id="PF13511">
    <property type="entry name" value="DUF4124"/>
    <property type="match status" value="1"/>
</dbReference>
<keyword evidence="2" id="KW-0732">Signal</keyword>
<dbReference type="KEGG" id="tti:THITH_10485"/>
<dbReference type="EMBL" id="CP007029">
    <property type="protein sequence ID" value="AHF00147.1"/>
    <property type="molecule type" value="Genomic_DNA"/>
</dbReference>
<evidence type="ECO:0000313" key="4">
    <source>
        <dbReference type="EMBL" id="AHF00147.1"/>
    </source>
</evidence>
<keyword evidence="5" id="KW-1185">Reference proteome</keyword>
<feature type="region of interest" description="Disordered" evidence="1">
    <location>
        <begin position="146"/>
        <end position="198"/>
    </location>
</feature>
<accession>W0DNV8</accession>
<organism evidence="4 5">
    <name type="scientific">Thioalkalivibrio paradoxus ARh 1</name>
    <dbReference type="NCBI Taxonomy" id="713585"/>
    <lineage>
        <taxon>Bacteria</taxon>
        <taxon>Pseudomonadati</taxon>
        <taxon>Pseudomonadota</taxon>
        <taxon>Gammaproteobacteria</taxon>
        <taxon>Chromatiales</taxon>
        <taxon>Ectothiorhodospiraceae</taxon>
        <taxon>Thioalkalivibrio</taxon>
    </lineage>
</organism>
<reference evidence="4 5" key="1">
    <citation type="submission" date="2013-12" db="EMBL/GenBank/DDBJ databases">
        <authorList>
            <consortium name="DOE Joint Genome Institute"/>
            <person name="Muyzer G."/>
            <person name="Huntemann M."/>
            <person name="Han J."/>
            <person name="Chen A."/>
            <person name="Kyrpides N."/>
            <person name="Mavromatis K."/>
            <person name="Markowitz V."/>
            <person name="Palaniappan K."/>
            <person name="Ivanova N."/>
            <person name="Schaumberg A."/>
            <person name="Pati A."/>
            <person name="Liolios K."/>
            <person name="Nordberg H.P."/>
            <person name="Cantor M.N."/>
            <person name="Hua S.X."/>
            <person name="Woyke T."/>
        </authorList>
    </citation>
    <scope>NUCLEOTIDE SEQUENCE [LARGE SCALE GENOMIC DNA]</scope>
    <source>
        <strain evidence="4 5">ARh 1</strain>
    </source>
</reference>
<evidence type="ECO:0000256" key="2">
    <source>
        <dbReference type="SAM" id="SignalP"/>
    </source>
</evidence>
<feature type="domain" description="DUF4124" evidence="3">
    <location>
        <begin position="22"/>
        <end position="68"/>
    </location>
</feature>
<protein>
    <recommendedName>
        <fullName evidence="3">DUF4124 domain-containing protein</fullName>
    </recommendedName>
</protein>
<dbReference type="Proteomes" id="UP000005289">
    <property type="component" value="Chromosome"/>
</dbReference>
<name>W0DNV8_9GAMM</name>
<evidence type="ECO:0000259" key="3">
    <source>
        <dbReference type="Pfam" id="PF13511"/>
    </source>
</evidence>
<gene>
    <name evidence="4" type="ORF">THITH_10485</name>
</gene>
<feature type="compositionally biased region" description="Basic and acidic residues" evidence="1">
    <location>
        <begin position="164"/>
        <end position="175"/>
    </location>
</feature>
<proteinExistence type="predicted"/>
<dbReference type="AlphaFoldDB" id="W0DNV8"/>
<feature type="chain" id="PRO_5004786933" description="DUF4124 domain-containing protein" evidence="2">
    <location>
        <begin position="26"/>
        <end position="198"/>
    </location>
</feature>
<dbReference type="HOGENOM" id="CLU_1377578_0_0_6"/>
<evidence type="ECO:0000313" key="5">
    <source>
        <dbReference type="Proteomes" id="UP000005289"/>
    </source>
</evidence>